<reference evidence="13 14" key="1">
    <citation type="submission" date="2018-05" db="EMBL/GenBank/DDBJ databases">
        <title>Zavarzinia sp. HR-AS.</title>
        <authorList>
            <person name="Lee Y."/>
            <person name="Jeon C.O."/>
        </authorList>
    </citation>
    <scope>NUCLEOTIDE SEQUENCE [LARGE SCALE GENOMIC DNA]</scope>
    <source>
        <strain evidence="13 14">HR-AS</strain>
    </source>
</reference>
<keyword evidence="6" id="KW-0255">Endonuclease</keyword>
<evidence type="ECO:0000256" key="9">
    <source>
        <dbReference type="ARBA" id="ARBA00023125"/>
    </source>
</evidence>
<keyword evidence="13" id="KW-0347">Helicase</keyword>
<dbReference type="CDD" id="cd18030">
    <property type="entry name" value="DEXHc_RE_I_HsdR"/>
    <property type="match status" value="1"/>
</dbReference>
<comment type="function">
    <text evidence="10">Subunit R is required for both nuclease and ATPase activities, but not for modification.</text>
</comment>
<dbReference type="PANTHER" id="PTHR30195:SF15">
    <property type="entry name" value="TYPE I RESTRICTION ENZYME HINDI ENDONUCLEASE SUBUNIT"/>
    <property type="match status" value="1"/>
</dbReference>
<comment type="subunit">
    <text evidence="10">The type I restriction/modification system is composed of three polypeptides R, M and S.</text>
</comment>
<dbReference type="InterPro" id="IPR051268">
    <property type="entry name" value="Type-I_R_enzyme_R_subunit"/>
</dbReference>
<dbReference type="InterPro" id="IPR027417">
    <property type="entry name" value="P-loop_NTPase"/>
</dbReference>
<comment type="similarity">
    <text evidence="2 10">Belongs to the HsdR family.</text>
</comment>
<dbReference type="Pfam" id="PF04313">
    <property type="entry name" value="HSDR_N"/>
    <property type="match status" value="1"/>
</dbReference>
<gene>
    <name evidence="13" type="ORF">DKG74_19325</name>
</gene>
<dbReference type="InterPro" id="IPR021810">
    <property type="entry name" value="T1RH-like_C"/>
</dbReference>
<organism evidence="13 14">
    <name type="scientific">Zavarzinia aquatilis</name>
    <dbReference type="NCBI Taxonomy" id="2211142"/>
    <lineage>
        <taxon>Bacteria</taxon>
        <taxon>Pseudomonadati</taxon>
        <taxon>Pseudomonadota</taxon>
        <taxon>Alphaproteobacteria</taxon>
        <taxon>Rhodospirillales</taxon>
        <taxon>Zavarziniaceae</taxon>
        <taxon>Zavarzinia</taxon>
    </lineage>
</organism>
<evidence type="ECO:0000256" key="6">
    <source>
        <dbReference type="ARBA" id="ARBA00022759"/>
    </source>
</evidence>
<dbReference type="CDD" id="cd18800">
    <property type="entry name" value="SF2_C_EcoR124I-like"/>
    <property type="match status" value="1"/>
</dbReference>
<feature type="coiled-coil region" evidence="11">
    <location>
        <begin position="897"/>
        <end position="924"/>
    </location>
</feature>
<evidence type="ECO:0000313" key="13">
    <source>
        <dbReference type="EMBL" id="PWR18405.1"/>
    </source>
</evidence>
<dbReference type="InterPro" id="IPR040980">
    <property type="entry name" value="SWI2_SNF2"/>
</dbReference>
<comment type="catalytic activity">
    <reaction evidence="1 10">
        <text>Endonucleolytic cleavage of DNA to give random double-stranded fragments with terminal 5'-phosphates, ATP is simultaneously hydrolyzed.</text>
        <dbReference type="EC" id="3.1.21.3"/>
    </reaction>
</comment>
<evidence type="ECO:0000313" key="14">
    <source>
        <dbReference type="Proteomes" id="UP000245461"/>
    </source>
</evidence>
<evidence type="ECO:0000256" key="3">
    <source>
        <dbReference type="ARBA" id="ARBA00022722"/>
    </source>
</evidence>
<dbReference type="EC" id="3.1.21.3" evidence="10"/>
<protein>
    <recommendedName>
        <fullName evidence="10">Type I restriction enzyme endonuclease subunit</fullName>
        <shortName evidence="10">R protein</shortName>
        <ecNumber evidence="10">3.1.21.3</ecNumber>
    </recommendedName>
</protein>
<dbReference type="AlphaFoldDB" id="A0A317DZS1"/>
<accession>A0A317DZS1</accession>
<proteinExistence type="inferred from homology"/>
<dbReference type="Gene3D" id="3.40.50.300">
    <property type="entry name" value="P-loop containing nucleotide triphosphate hydrolases"/>
    <property type="match status" value="2"/>
</dbReference>
<dbReference type="GO" id="GO:0003677">
    <property type="term" value="F:DNA binding"/>
    <property type="evidence" value="ECO:0007669"/>
    <property type="project" value="UniProtKB-KW"/>
</dbReference>
<dbReference type="InterPro" id="IPR055180">
    <property type="entry name" value="HsdR_RecA-like_helicase_dom_2"/>
</dbReference>
<evidence type="ECO:0000256" key="10">
    <source>
        <dbReference type="RuleBase" id="RU364115"/>
    </source>
</evidence>
<dbReference type="Proteomes" id="UP000245461">
    <property type="component" value="Unassembled WGS sequence"/>
</dbReference>
<evidence type="ECO:0000256" key="4">
    <source>
        <dbReference type="ARBA" id="ARBA00022741"/>
    </source>
</evidence>
<dbReference type="SUPFAM" id="SSF52540">
    <property type="entry name" value="P-loop containing nucleoside triphosphate hydrolases"/>
    <property type="match status" value="2"/>
</dbReference>
<evidence type="ECO:0000259" key="12">
    <source>
        <dbReference type="PROSITE" id="PS51192"/>
    </source>
</evidence>
<keyword evidence="8 10" id="KW-0067">ATP-binding</keyword>
<dbReference type="GO" id="GO:0009035">
    <property type="term" value="F:type I site-specific deoxyribonuclease activity"/>
    <property type="evidence" value="ECO:0007669"/>
    <property type="project" value="UniProtKB-EC"/>
</dbReference>
<dbReference type="Pfam" id="PF22679">
    <property type="entry name" value="T1R_D3-like"/>
    <property type="match status" value="1"/>
</dbReference>
<name>A0A317DZS1_9PROT</name>
<dbReference type="GO" id="GO:0009307">
    <property type="term" value="P:DNA restriction-modification system"/>
    <property type="evidence" value="ECO:0007669"/>
    <property type="project" value="UniProtKB-KW"/>
</dbReference>
<keyword evidence="7 10" id="KW-0378">Hydrolase</keyword>
<keyword evidence="11" id="KW-0175">Coiled coil</keyword>
<dbReference type="InterPro" id="IPR007409">
    <property type="entry name" value="Restrct_endonuc_type1_HsdR_N"/>
</dbReference>
<dbReference type="NCBIfam" id="TIGR00348">
    <property type="entry name" value="hsdR"/>
    <property type="match status" value="1"/>
</dbReference>
<dbReference type="GO" id="GO:0004386">
    <property type="term" value="F:helicase activity"/>
    <property type="evidence" value="ECO:0007669"/>
    <property type="project" value="UniProtKB-KW"/>
</dbReference>
<evidence type="ECO:0000256" key="8">
    <source>
        <dbReference type="ARBA" id="ARBA00022840"/>
    </source>
</evidence>
<dbReference type="PANTHER" id="PTHR30195">
    <property type="entry name" value="TYPE I SITE-SPECIFIC DEOXYRIBONUCLEASE PROTEIN SUBUNIT M AND R"/>
    <property type="match status" value="1"/>
</dbReference>
<comment type="caution">
    <text evidence="13">The sequence shown here is derived from an EMBL/GenBank/DDBJ whole genome shotgun (WGS) entry which is preliminary data.</text>
</comment>
<dbReference type="Pfam" id="PF18766">
    <property type="entry name" value="SWI2_SNF2"/>
    <property type="match status" value="1"/>
</dbReference>
<dbReference type="EMBL" id="QGLE01000015">
    <property type="protein sequence ID" value="PWR18405.1"/>
    <property type="molecule type" value="Genomic_DNA"/>
</dbReference>
<evidence type="ECO:0000256" key="1">
    <source>
        <dbReference type="ARBA" id="ARBA00000851"/>
    </source>
</evidence>
<dbReference type="CDD" id="cd22332">
    <property type="entry name" value="HsdR_N"/>
    <property type="match status" value="1"/>
</dbReference>
<dbReference type="InterPro" id="IPR014001">
    <property type="entry name" value="Helicase_ATP-bd"/>
</dbReference>
<keyword evidence="4 10" id="KW-0547">Nucleotide-binding</keyword>
<dbReference type="GO" id="GO:0005524">
    <property type="term" value="F:ATP binding"/>
    <property type="evidence" value="ECO:0007669"/>
    <property type="project" value="UniProtKB-KW"/>
</dbReference>
<evidence type="ECO:0000256" key="7">
    <source>
        <dbReference type="ARBA" id="ARBA00022801"/>
    </source>
</evidence>
<feature type="domain" description="Helicase ATP-binding" evidence="12">
    <location>
        <begin position="316"/>
        <end position="498"/>
    </location>
</feature>
<evidence type="ECO:0000256" key="2">
    <source>
        <dbReference type="ARBA" id="ARBA00008598"/>
    </source>
</evidence>
<keyword evidence="9 10" id="KW-0238">DNA-binding</keyword>
<dbReference type="Pfam" id="PF11867">
    <property type="entry name" value="T1RH-like_C"/>
    <property type="match status" value="1"/>
</dbReference>
<keyword evidence="3" id="KW-0540">Nuclease</keyword>
<dbReference type="SMART" id="SM00487">
    <property type="entry name" value="DEXDc"/>
    <property type="match status" value="1"/>
</dbReference>
<sequence length="1076" mass="118935">MAYLSEAAIEQMALEQFGHLGYAVATDAEIGPDGKTPAREAHADVVLVKRLTAAIERLNPFIPAEARGDALRKVLATEKPSLVEENRRLHKLMVEGVDVEFYGEDGTIRGDKVRLIDFDDVAANDWLATGQFTVIEGGVNRRPDVVVFVNGLALGVIELKAPGGENATLAGAHSQLQTYKAQIPSLFRTNAVLVTSDGITARVGSLTADQERFMPWRTTDGSVIAMKGQPELGVLIEGVFDRRRLLDLMKDFTVFGETGSGLAKIIAGYHQFHAVRRAVDSTLRALALNLGQAKTPSYGGGLREEPATYGLPGVRGYPRGDKRIGVIWHTQGSGKSLLMAFYAGQLVRHPEMENPTIVVITDRNDLDDQLFGTFSMCRDLIRQTPVQADSREDLQSALSRASGGVIFTTIQKFSPTTGEAVYPRLSERRNIVVIADEAHRSQYGFRARIERKTGEIAYGFAKYLRDALPNASFIGFTGTPIEKDDANTPAVFGEYIDVYDISRAVEDGATVPIYYESRLARIELPEAEKPRIDAEIEELTEDEAITEQEKLKQKWAAVEKLVGAENRLAMIAADLVRHFEDRVAALEGKAMVVCMSRRICVALYNQIIALRPAWHSDDDAAGLVKVVMTGSAADPQAWQAHIGTKARRDLLAKRAKDPQDSLKLVIVRDMWLTGFDAPSMHTMYVDKPMRGHGLMQAIARVNRVFRDKPAGLVVDYIGIAQNLKNALGQYSGSDQRQAGIDEAEAVAVLLEKFEVVKAMYHGFDYARGLAGTPRERLVVLAEAIEWILRRQHEAAGRESTEDGKRRENRRYQDVVLALSKAFALASASDEARAIRDEVGFFQTVRAALAKTADTAGKNAADREFAIQQMLDRVVVSTEIVDILAAAGITTPDISILSDEFLAEVQQLEKKNLALEALRKLLNDEIRSRSKTNVVETKRFSERLEAAIARYHTNAISTVEVLQELIELAKDVRAARRRGEEEGLSEDEIAFYDALAESESAVQLMGNDSLKVIAHELLVSLRDNVTVDWSHRESARARMRVLVKRILRKHGYPPDLQDAAVQTVLRQAETLSASWAQ</sequence>
<keyword evidence="5 10" id="KW-0680">Restriction system</keyword>
<keyword evidence="14" id="KW-1185">Reference proteome</keyword>
<dbReference type="Gene3D" id="3.90.1570.50">
    <property type="match status" value="1"/>
</dbReference>
<dbReference type="OrthoDB" id="9758243at2"/>
<evidence type="ECO:0000256" key="11">
    <source>
        <dbReference type="SAM" id="Coils"/>
    </source>
</evidence>
<dbReference type="InterPro" id="IPR004473">
    <property type="entry name" value="Restrct_endonuc_typeI_HsdR"/>
</dbReference>
<evidence type="ECO:0000256" key="5">
    <source>
        <dbReference type="ARBA" id="ARBA00022747"/>
    </source>
</evidence>
<dbReference type="PROSITE" id="PS51192">
    <property type="entry name" value="HELICASE_ATP_BIND_1"/>
    <property type="match status" value="1"/>
</dbReference>